<dbReference type="SUPFAM" id="SSF55961">
    <property type="entry name" value="Bet v1-like"/>
    <property type="match status" value="1"/>
</dbReference>
<dbReference type="SMART" id="SM00871">
    <property type="entry name" value="AraC_E_bind"/>
    <property type="match status" value="1"/>
</dbReference>
<dbReference type="STRING" id="1544798.LH29_15350"/>
<sequence length="334" mass="37650">MSRFARIIMWVLLWGALFVAVAYFLPKTVVVERSADIQAPAKTVYAQLIDLHQWDNWSPWKRMGENMSVEYINHGVGVGGGYILRNENKEGSGATIEIIEAIPLSKVTVSLDFMERGEALSSFSLVDKNEGTTINWTLTYDVGNNPFARWIGLLMNKSMATDFDNGLVKLKALCQVIEKENEQVILLDEVPEMKYAGIRATVPFIEVSRDMSEMYSEISRFLAQKEIEMAGMPFALYHLMDEENIDLECGIPIDADVEGNKLVKVAVFPATTCACLDFYGDYSNLQEGHEAVQKWLEAHGFNLASAPLEIYLTDPQQEPDPAKWITRICYPVEQ</sequence>
<accession>A0A0D8J7Q6</accession>
<dbReference type="InterPro" id="IPR011256">
    <property type="entry name" value="Reg_factor_effector_dom_sf"/>
</dbReference>
<keyword evidence="1" id="KW-0472">Membrane</keyword>
<keyword evidence="4" id="KW-1185">Reference proteome</keyword>
<evidence type="ECO:0000259" key="2">
    <source>
        <dbReference type="SMART" id="SM00871"/>
    </source>
</evidence>
<dbReference type="InterPro" id="IPR023393">
    <property type="entry name" value="START-like_dom_sf"/>
</dbReference>
<comment type="caution">
    <text evidence="3">The sequence shown here is derived from an EMBL/GenBank/DDBJ whole genome shotgun (WGS) entry which is preliminary data.</text>
</comment>
<dbReference type="CDD" id="cd07818">
    <property type="entry name" value="SRPBCC_1"/>
    <property type="match status" value="1"/>
</dbReference>
<gene>
    <name evidence="3" type="ORF">LH29_15350</name>
</gene>
<evidence type="ECO:0000313" key="3">
    <source>
        <dbReference type="EMBL" id="KJF42804.1"/>
    </source>
</evidence>
<feature type="transmembrane region" description="Helical" evidence="1">
    <location>
        <begin position="7"/>
        <end position="25"/>
    </location>
</feature>
<dbReference type="SUPFAM" id="SSF55136">
    <property type="entry name" value="Probable bacterial effector-binding domain"/>
    <property type="match status" value="1"/>
</dbReference>
<dbReference type="Gene3D" id="3.20.80.10">
    <property type="entry name" value="Regulatory factor, effector binding domain"/>
    <property type="match status" value="1"/>
</dbReference>
<dbReference type="EMBL" id="JRHC01000004">
    <property type="protein sequence ID" value="KJF42804.1"/>
    <property type="molecule type" value="Genomic_DNA"/>
</dbReference>
<dbReference type="Proteomes" id="UP000032544">
    <property type="component" value="Unassembled WGS sequence"/>
</dbReference>
<proteinExistence type="predicted"/>
<dbReference type="RefSeq" id="WP_045031183.1">
    <property type="nucleotide sequence ID" value="NZ_JRHC01000004.1"/>
</dbReference>
<evidence type="ECO:0000256" key="1">
    <source>
        <dbReference type="SAM" id="Phobius"/>
    </source>
</evidence>
<evidence type="ECO:0000313" key="4">
    <source>
        <dbReference type="Proteomes" id="UP000032544"/>
    </source>
</evidence>
<feature type="domain" description="AraC effector-binding" evidence="2">
    <location>
        <begin position="183"/>
        <end position="333"/>
    </location>
</feature>
<dbReference type="AlphaFoldDB" id="A0A0D8J7Q6"/>
<dbReference type="Pfam" id="PF06445">
    <property type="entry name" value="GyrI-like"/>
    <property type="match status" value="1"/>
</dbReference>
<name>A0A0D8J7Q6_9BACT</name>
<dbReference type="OrthoDB" id="9807923at2"/>
<protein>
    <recommendedName>
        <fullName evidence="2">AraC effector-binding domain-containing protein</fullName>
    </recommendedName>
</protein>
<dbReference type="InterPro" id="IPR029442">
    <property type="entry name" value="GyrI-like"/>
</dbReference>
<dbReference type="InterPro" id="IPR019587">
    <property type="entry name" value="Polyketide_cyclase/dehydratase"/>
</dbReference>
<organism evidence="3 4">
    <name type="scientific">Draconibacterium sediminis</name>
    <dbReference type="NCBI Taxonomy" id="1544798"/>
    <lineage>
        <taxon>Bacteria</taxon>
        <taxon>Pseudomonadati</taxon>
        <taxon>Bacteroidota</taxon>
        <taxon>Bacteroidia</taxon>
        <taxon>Marinilabiliales</taxon>
        <taxon>Prolixibacteraceae</taxon>
        <taxon>Draconibacterium</taxon>
    </lineage>
</organism>
<keyword evidence="1" id="KW-0812">Transmembrane</keyword>
<dbReference type="InterPro" id="IPR010499">
    <property type="entry name" value="AraC_E-bd"/>
</dbReference>
<dbReference type="Pfam" id="PF10604">
    <property type="entry name" value="Polyketide_cyc2"/>
    <property type="match status" value="1"/>
</dbReference>
<reference evidence="3 4" key="1">
    <citation type="submission" date="2014-09" db="EMBL/GenBank/DDBJ databases">
        <title>Draft Genome Sequence of Draconibacterium sp. JN14CK-3.</title>
        <authorList>
            <person name="Dong C."/>
            <person name="Lai Q."/>
            <person name="Shao Z."/>
        </authorList>
    </citation>
    <scope>NUCLEOTIDE SEQUENCE [LARGE SCALE GENOMIC DNA]</scope>
    <source>
        <strain evidence="3 4">JN14CK-3</strain>
    </source>
</reference>
<keyword evidence="1" id="KW-1133">Transmembrane helix</keyword>
<dbReference type="Gene3D" id="3.30.530.20">
    <property type="match status" value="1"/>
</dbReference>